<proteinExistence type="predicted"/>
<feature type="region of interest" description="Disordered" evidence="1">
    <location>
        <begin position="1"/>
        <end position="21"/>
    </location>
</feature>
<reference evidence="2 3" key="1">
    <citation type="submission" date="2019-12" db="EMBL/GenBank/DDBJ databases">
        <title>complete genome sequences of Aeromonas veronii str. WP3-W19-ESBL-03 isolated from wastewater treatment plant effluent.</title>
        <authorList>
            <person name="Sekizuka T."/>
            <person name="Itokawa K."/>
            <person name="Yatsu K."/>
            <person name="Inamine Y."/>
            <person name="Kuroda M."/>
        </authorList>
    </citation>
    <scope>NUCLEOTIDE SEQUENCE [LARGE SCALE GENOMIC DNA]</scope>
    <source>
        <strain evidence="2 3">WP3-W19-ESBL-03</strain>
    </source>
</reference>
<dbReference type="EMBL" id="AP022038">
    <property type="protein sequence ID" value="BBR40985.1"/>
    <property type="molecule type" value="Genomic_DNA"/>
</dbReference>
<protein>
    <submittedName>
        <fullName evidence="2">Uncharacterized protein</fullName>
    </submittedName>
</protein>
<sequence length="33" mass="4067">MKSRRLSRKERKMRSKIKSNKSEPTLVWPFMMV</sequence>
<dbReference type="Proteomes" id="UP000515442">
    <property type="component" value="Chromosome"/>
</dbReference>
<dbReference type="AlphaFoldDB" id="A0A6S5YRB8"/>
<evidence type="ECO:0000313" key="3">
    <source>
        <dbReference type="Proteomes" id="UP000515442"/>
    </source>
</evidence>
<accession>A0A6S5YRB8</accession>
<gene>
    <name evidence="2" type="ORF">WP3W19E03_35100</name>
</gene>
<evidence type="ECO:0000256" key="1">
    <source>
        <dbReference type="SAM" id="MobiDB-lite"/>
    </source>
</evidence>
<name>A0A6S5YRB8_AERVE</name>
<organism evidence="2 3">
    <name type="scientific">Aeromonas veronii</name>
    <dbReference type="NCBI Taxonomy" id="654"/>
    <lineage>
        <taxon>Bacteria</taxon>
        <taxon>Pseudomonadati</taxon>
        <taxon>Pseudomonadota</taxon>
        <taxon>Gammaproteobacteria</taxon>
        <taxon>Aeromonadales</taxon>
        <taxon>Aeromonadaceae</taxon>
        <taxon>Aeromonas</taxon>
    </lineage>
</organism>
<evidence type="ECO:0000313" key="2">
    <source>
        <dbReference type="EMBL" id="BBR40985.1"/>
    </source>
</evidence>
<feature type="compositionally biased region" description="Basic residues" evidence="1">
    <location>
        <begin position="1"/>
        <end position="19"/>
    </location>
</feature>